<feature type="chain" id="PRO_5047265407" evidence="1">
    <location>
        <begin position="29"/>
        <end position="101"/>
    </location>
</feature>
<name>A0ABW2FV98_9ACTN</name>
<sequence length="101" mass="10419">MGTTRRFQRSVAATVLAAAAVLAPVTFAVTPAAAQVGNCSKGYNNANTAWGTCTTGSGAWSLTVQCYFWAAHTSYGNGPGSIYSSCPAQSHITNIILQTTV</sequence>
<feature type="signal peptide" evidence="1">
    <location>
        <begin position="1"/>
        <end position="28"/>
    </location>
</feature>
<keyword evidence="1" id="KW-0732">Signal</keyword>
<reference evidence="3" key="1">
    <citation type="journal article" date="2019" name="Int. J. Syst. Evol. Microbiol.">
        <title>The Global Catalogue of Microorganisms (GCM) 10K type strain sequencing project: providing services to taxonomists for standard genome sequencing and annotation.</title>
        <authorList>
            <consortium name="The Broad Institute Genomics Platform"/>
            <consortium name="The Broad Institute Genome Sequencing Center for Infectious Disease"/>
            <person name="Wu L."/>
            <person name="Ma J."/>
        </authorList>
    </citation>
    <scope>NUCLEOTIDE SEQUENCE [LARGE SCALE GENOMIC DNA]</scope>
    <source>
        <strain evidence="3">CGMCC 1.12859</strain>
    </source>
</reference>
<dbReference type="EMBL" id="JBHTAJ010000028">
    <property type="protein sequence ID" value="MFC7181201.1"/>
    <property type="molecule type" value="Genomic_DNA"/>
</dbReference>
<gene>
    <name evidence="2" type="ORF">ACFQMG_16710</name>
</gene>
<keyword evidence="3" id="KW-1185">Reference proteome</keyword>
<accession>A0ABW2FV98</accession>
<evidence type="ECO:0000313" key="3">
    <source>
        <dbReference type="Proteomes" id="UP001596435"/>
    </source>
</evidence>
<comment type="caution">
    <text evidence="2">The sequence shown here is derived from an EMBL/GenBank/DDBJ whole genome shotgun (WGS) entry which is preliminary data.</text>
</comment>
<protein>
    <submittedName>
        <fullName evidence="2">Uncharacterized protein</fullName>
    </submittedName>
</protein>
<organism evidence="2 3">
    <name type="scientific">Kitasatospora paranensis</name>
    <dbReference type="NCBI Taxonomy" id="258053"/>
    <lineage>
        <taxon>Bacteria</taxon>
        <taxon>Bacillati</taxon>
        <taxon>Actinomycetota</taxon>
        <taxon>Actinomycetes</taxon>
        <taxon>Kitasatosporales</taxon>
        <taxon>Streptomycetaceae</taxon>
        <taxon>Kitasatospora</taxon>
    </lineage>
</organism>
<evidence type="ECO:0000313" key="2">
    <source>
        <dbReference type="EMBL" id="MFC7181201.1"/>
    </source>
</evidence>
<evidence type="ECO:0000256" key="1">
    <source>
        <dbReference type="SAM" id="SignalP"/>
    </source>
</evidence>
<dbReference type="Proteomes" id="UP001596435">
    <property type="component" value="Unassembled WGS sequence"/>
</dbReference>
<dbReference type="RefSeq" id="WP_380231378.1">
    <property type="nucleotide sequence ID" value="NZ_JBHSVH010000002.1"/>
</dbReference>
<proteinExistence type="predicted"/>